<protein>
    <submittedName>
        <fullName evidence="2">Multiple antibiotic resistance protein MarR</fullName>
    </submittedName>
</protein>
<sequence length="165" mass="18737">MSKAYQLNKALEMMRVHWPEAVSLETELYLSMSRLSEVIDQNSANELEAYGLTNGAFEVLVALRGRSDPKEMSPSDLYRSLLKTSGGMTKILKQLEEDNLIVRIDHETDKRSKMVRLTQKGKDVAEQAMQSVMAGDRRLLYQNLSKDETQSLRDMLLNVVNKLGV</sequence>
<evidence type="ECO:0000313" key="3">
    <source>
        <dbReference type="Proteomes" id="UP000076577"/>
    </source>
</evidence>
<dbReference type="EMBL" id="LMCB01000017">
    <property type="protein sequence ID" value="KZL18974.1"/>
    <property type="molecule type" value="Genomic_DNA"/>
</dbReference>
<dbReference type="OrthoDB" id="32523at2"/>
<dbReference type="InterPro" id="IPR036388">
    <property type="entry name" value="WH-like_DNA-bd_sf"/>
</dbReference>
<dbReference type="GO" id="GO:0006950">
    <property type="term" value="P:response to stress"/>
    <property type="evidence" value="ECO:0007669"/>
    <property type="project" value="TreeGrafter"/>
</dbReference>
<organism evidence="2 3">
    <name type="scientific">Pseudovibrio axinellae</name>
    <dbReference type="NCBI Taxonomy" id="989403"/>
    <lineage>
        <taxon>Bacteria</taxon>
        <taxon>Pseudomonadati</taxon>
        <taxon>Pseudomonadota</taxon>
        <taxon>Alphaproteobacteria</taxon>
        <taxon>Hyphomicrobiales</taxon>
        <taxon>Stappiaceae</taxon>
        <taxon>Pseudovibrio</taxon>
    </lineage>
</organism>
<dbReference type="PRINTS" id="PR00598">
    <property type="entry name" value="HTHMARR"/>
</dbReference>
<proteinExistence type="predicted"/>
<dbReference type="STRING" id="989403.SAMN05421798_101549"/>
<feature type="domain" description="HTH marR-type" evidence="1">
    <location>
        <begin position="25"/>
        <end position="161"/>
    </location>
</feature>
<dbReference type="InterPro" id="IPR000835">
    <property type="entry name" value="HTH_MarR-typ"/>
</dbReference>
<dbReference type="InterPro" id="IPR039422">
    <property type="entry name" value="MarR/SlyA-like"/>
</dbReference>
<dbReference type="SUPFAM" id="SSF46785">
    <property type="entry name" value="Winged helix' DNA-binding domain"/>
    <property type="match status" value="1"/>
</dbReference>
<dbReference type="AlphaFoldDB" id="A0A165YM45"/>
<name>A0A165YM45_9HYPH</name>
<dbReference type="PATRIC" id="fig|989403.3.peg.2653"/>
<dbReference type="Proteomes" id="UP000076577">
    <property type="component" value="Unassembled WGS sequence"/>
</dbReference>
<dbReference type="PANTHER" id="PTHR33164">
    <property type="entry name" value="TRANSCRIPTIONAL REGULATOR, MARR FAMILY"/>
    <property type="match status" value="1"/>
</dbReference>
<gene>
    <name evidence="2" type="primary">marR_2</name>
    <name evidence="2" type="ORF">PsAD2_02492</name>
</gene>
<accession>A0A165YM45</accession>
<dbReference type="PROSITE" id="PS50995">
    <property type="entry name" value="HTH_MARR_2"/>
    <property type="match status" value="1"/>
</dbReference>
<evidence type="ECO:0000313" key="2">
    <source>
        <dbReference type="EMBL" id="KZL18974.1"/>
    </source>
</evidence>
<keyword evidence="3" id="KW-1185">Reference proteome</keyword>
<dbReference type="SMART" id="SM00347">
    <property type="entry name" value="HTH_MARR"/>
    <property type="match status" value="1"/>
</dbReference>
<dbReference type="RefSeq" id="WP_068006236.1">
    <property type="nucleotide sequence ID" value="NZ_FOFM01000001.1"/>
</dbReference>
<dbReference type="Gene3D" id="1.10.10.10">
    <property type="entry name" value="Winged helix-like DNA-binding domain superfamily/Winged helix DNA-binding domain"/>
    <property type="match status" value="1"/>
</dbReference>
<comment type="caution">
    <text evidence="2">The sequence shown here is derived from an EMBL/GenBank/DDBJ whole genome shotgun (WGS) entry which is preliminary data.</text>
</comment>
<dbReference type="Pfam" id="PF12802">
    <property type="entry name" value="MarR_2"/>
    <property type="match status" value="1"/>
</dbReference>
<reference evidence="2 3" key="1">
    <citation type="journal article" date="2016" name="Front. Microbiol.">
        <title>Comparative Genomic Analysis Reveals a Diverse Repertoire of Genes Involved in Prokaryote-Eukaryote Interactions within the Pseudovibrio Genus.</title>
        <authorList>
            <person name="Romano S."/>
            <person name="Fernandez-Guerra A."/>
            <person name="Reen F.J."/>
            <person name="Glockner F.O."/>
            <person name="Crowley S.P."/>
            <person name="O'Sullivan O."/>
            <person name="Cotter P.D."/>
            <person name="Adams C."/>
            <person name="Dobson A.D."/>
            <person name="O'Gara F."/>
        </authorList>
    </citation>
    <scope>NUCLEOTIDE SEQUENCE [LARGE SCALE GENOMIC DNA]</scope>
    <source>
        <strain evidence="2 3">Ad2</strain>
    </source>
</reference>
<dbReference type="InterPro" id="IPR036390">
    <property type="entry name" value="WH_DNA-bd_sf"/>
</dbReference>
<dbReference type="GO" id="GO:0003700">
    <property type="term" value="F:DNA-binding transcription factor activity"/>
    <property type="evidence" value="ECO:0007669"/>
    <property type="project" value="InterPro"/>
</dbReference>
<dbReference type="PANTHER" id="PTHR33164:SF104">
    <property type="entry name" value="TRANSCRIPTIONAL REGULATORY PROTEIN"/>
    <property type="match status" value="1"/>
</dbReference>
<evidence type="ECO:0000259" key="1">
    <source>
        <dbReference type="PROSITE" id="PS50995"/>
    </source>
</evidence>